<feature type="non-terminal residue" evidence="2">
    <location>
        <position position="199"/>
    </location>
</feature>
<comment type="caution">
    <text evidence="2">The sequence shown here is derived from an EMBL/GenBank/DDBJ whole genome shotgun (WGS) entry which is preliminary data.</text>
</comment>
<dbReference type="Proteomes" id="UP001189429">
    <property type="component" value="Unassembled WGS sequence"/>
</dbReference>
<proteinExistence type="predicted"/>
<feature type="region of interest" description="Disordered" evidence="1">
    <location>
        <begin position="1"/>
        <end position="54"/>
    </location>
</feature>
<gene>
    <name evidence="2" type="ORF">PCOR1329_LOCUS53538</name>
</gene>
<evidence type="ECO:0000313" key="2">
    <source>
        <dbReference type="EMBL" id="CAK0866338.1"/>
    </source>
</evidence>
<feature type="region of interest" description="Disordered" evidence="1">
    <location>
        <begin position="67"/>
        <end position="93"/>
    </location>
</feature>
<protein>
    <submittedName>
        <fullName evidence="2">Uncharacterized protein</fullName>
    </submittedName>
</protein>
<evidence type="ECO:0000256" key="1">
    <source>
        <dbReference type="SAM" id="MobiDB-lite"/>
    </source>
</evidence>
<keyword evidence="3" id="KW-1185">Reference proteome</keyword>
<reference evidence="2" key="1">
    <citation type="submission" date="2023-10" db="EMBL/GenBank/DDBJ databases">
        <authorList>
            <person name="Chen Y."/>
            <person name="Shah S."/>
            <person name="Dougan E. K."/>
            <person name="Thang M."/>
            <person name="Chan C."/>
        </authorList>
    </citation>
    <scope>NUCLEOTIDE SEQUENCE [LARGE SCALE GENOMIC DNA]</scope>
</reference>
<organism evidence="2 3">
    <name type="scientific">Prorocentrum cordatum</name>
    <dbReference type="NCBI Taxonomy" id="2364126"/>
    <lineage>
        <taxon>Eukaryota</taxon>
        <taxon>Sar</taxon>
        <taxon>Alveolata</taxon>
        <taxon>Dinophyceae</taxon>
        <taxon>Prorocentrales</taxon>
        <taxon>Prorocentraceae</taxon>
        <taxon>Prorocentrum</taxon>
    </lineage>
</organism>
<accession>A0ABN9V3A2</accession>
<sequence length="199" mass="22235">MPNPIRKGVLLPPAILGEEPAEEGGRRVEGAGGACGSDAPGQPCGAPGPPLDAGLLEVPAEVEAAVQETERPANPFRRERHGRDGPPRHTWGPDFRAWTATPLVRYLKRVALQIDSNVKNKSMPTTDRLDAFVSKLIDQSKRQLRSAPKRVRPMLQHHFVQQFQYYWDFLQNTKVKDITPEELKWSLISLIETLIASFQ</sequence>
<evidence type="ECO:0000313" key="3">
    <source>
        <dbReference type="Proteomes" id="UP001189429"/>
    </source>
</evidence>
<name>A0ABN9V3A2_9DINO</name>
<dbReference type="EMBL" id="CAUYUJ010016527">
    <property type="protein sequence ID" value="CAK0866338.1"/>
    <property type="molecule type" value="Genomic_DNA"/>
</dbReference>